<gene>
    <name evidence="3" type="ORF">MSP7336_04295</name>
</gene>
<evidence type="ECO:0000313" key="3">
    <source>
        <dbReference type="EMBL" id="SRX96020.1"/>
    </source>
</evidence>
<evidence type="ECO:0000259" key="2">
    <source>
        <dbReference type="Pfam" id="PF00561"/>
    </source>
</evidence>
<proteinExistence type="predicted"/>
<dbReference type="Proteomes" id="UP000252015">
    <property type="component" value="Unassembled WGS sequence"/>
</dbReference>
<dbReference type="InterPro" id="IPR000073">
    <property type="entry name" value="AB_hydrolase_1"/>
</dbReference>
<keyword evidence="4" id="KW-1185">Reference proteome</keyword>
<dbReference type="Gene3D" id="3.40.50.1820">
    <property type="entry name" value="alpha/beta hydrolase"/>
    <property type="match status" value="1"/>
</dbReference>
<evidence type="ECO:0000256" key="1">
    <source>
        <dbReference type="ARBA" id="ARBA00022801"/>
    </source>
</evidence>
<dbReference type="EMBL" id="UEGW01000001">
    <property type="protein sequence ID" value="SRX96020.1"/>
    <property type="molecule type" value="Genomic_DNA"/>
</dbReference>
<name>A0A375Z541_MYCSH</name>
<protein>
    <recommendedName>
        <fullName evidence="2">AB hydrolase-1 domain-containing protein</fullName>
    </recommendedName>
</protein>
<dbReference type="PANTHER" id="PTHR43798:SF31">
    <property type="entry name" value="AB HYDROLASE SUPERFAMILY PROTEIN YCLE"/>
    <property type="match status" value="1"/>
</dbReference>
<evidence type="ECO:0000313" key="4">
    <source>
        <dbReference type="Proteomes" id="UP000252015"/>
    </source>
</evidence>
<dbReference type="GO" id="GO:0016787">
    <property type="term" value="F:hydrolase activity"/>
    <property type="evidence" value="ECO:0007669"/>
    <property type="project" value="UniProtKB-KW"/>
</dbReference>
<reference evidence="3 4" key="1">
    <citation type="submission" date="2018-05" db="EMBL/GenBank/DDBJ databases">
        <authorList>
            <consortium name="IHU Genomes"/>
        </authorList>
    </citation>
    <scope>NUCLEOTIDE SEQUENCE [LARGE SCALE GENOMIC DNA]</scope>
    <source>
        <strain evidence="3 4">P7336</strain>
    </source>
</reference>
<dbReference type="InterPro" id="IPR029058">
    <property type="entry name" value="AB_hydrolase_fold"/>
</dbReference>
<dbReference type="RefSeq" id="WP_113964525.1">
    <property type="nucleotide sequence ID" value="NZ_UEGW01000001.1"/>
</dbReference>
<dbReference type="SUPFAM" id="SSF53474">
    <property type="entry name" value="alpha/beta-Hydrolases"/>
    <property type="match status" value="1"/>
</dbReference>
<dbReference type="InterPro" id="IPR050266">
    <property type="entry name" value="AB_hydrolase_sf"/>
</dbReference>
<dbReference type="AlphaFoldDB" id="A0A375Z541"/>
<sequence>MSRLRRPDGVEVAYRVHNPQGAGVPVLLTHGFAATARMWDPNIGALSTDRPVIVWDQRGHGESDAPEDMARYGQDISVADMAAVLDAAGADRAVLCGMSLGGYLSLAFHLAHPQRVAALVLVDTGPGYRNTEARKRWNDWVERTAQRLEGGASPNTSPEVARAVHRHPEGLPRAARGSMVQNDARVIESLEAIEVPTLVVVGAQDTDFLAGADYMQRHIPNARKLLIDNAGHAANMDQPDIFNTAVRELLEQL</sequence>
<dbReference type="PRINTS" id="PR00111">
    <property type="entry name" value="ABHYDROLASE"/>
</dbReference>
<feature type="domain" description="AB hydrolase-1" evidence="2">
    <location>
        <begin position="25"/>
        <end position="147"/>
    </location>
</feature>
<dbReference type="PANTHER" id="PTHR43798">
    <property type="entry name" value="MONOACYLGLYCEROL LIPASE"/>
    <property type="match status" value="1"/>
</dbReference>
<dbReference type="Pfam" id="PF00561">
    <property type="entry name" value="Abhydrolase_1"/>
    <property type="match status" value="1"/>
</dbReference>
<keyword evidence="1" id="KW-0378">Hydrolase</keyword>
<dbReference type="STRING" id="29313.BHQ16_05535"/>
<organism evidence="3 4">
    <name type="scientific">Mycobacterium shimoidei</name>
    <dbReference type="NCBI Taxonomy" id="29313"/>
    <lineage>
        <taxon>Bacteria</taxon>
        <taxon>Bacillati</taxon>
        <taxon>Actinomycetota</taxon>
        <taxon>Actinomycetes</taxon>
        <taxon>Mycobacteriales</taxon>
        <taxon>Mycobacteriaceae</taxon>
        <taxon>Mycobacterium</taxon>
    </lineage>
</organism>
<dbReference type="GO" id="GO:0016020">
    <property type="term" value="C:membrane"/>
    <property type="evidence" value="ECO:0007669"/>
    <property type="project" value="TreeGrafter"/>
</dbReference>
<accession>A0A375Z541</accession>